<dbReference type="AlphaFoldDB" id="A0AAD4AG93"/>
<sequence>MSIITHLEWIEDPRTDVNIKHTLVYVLLLTLNAVLSGADG</sequence>
<gene>
    <name evidence="1" type="ORF">PCIT_a3653</name>
</gene>
<name>A0AAD4AG93_9GAMM</name>
<reference evidence="1" key="1">
    <citation type="journal article" date="2012" name="J. Bacteriol.">
        <title>Genome sequences of type strains of seven species of the marine bacterium Pseudoalteromonas.</title>
        <authorList>
            <person name="Xie B.B."/>
            <person name="Shu Y.L."/>
            <person name="Qin Q.L."/>
            <person name="Rong J.C."/>
            <person name="Zhang X.Y."/>
            <person name="Chen X.L."/>
            <person name="Shi M."/>
            <person name="He H.L."/>
            <person name="Zhou B.C."/>
            <person name="Zhang Y.Z."/>
        </authorList>
    </citation>
    <scope>NUCLEOTIDE SEQUENCE</scope>
    <source>
        <strain evidence="1">DSM 8771</strain>
    </source>
</reference>
<organism evidence="1 2">
    <name type="scientific">Pseudoalteromonas citrea</name>
    <dbReference type="NCBI Taxonomy" id="43655"/>
    <lineage>
        <taxon>Bacteria</taxon>
        <taxon>Pseudomonadati</taxon>
        <taxon>Pseudomonadota</taxon>
        <taxon>Gammaproteobacteria</taxon>
        <taxon>Alteromonadales</taxon>
        <taxon>Pseudoalteromonadaceae</taxon>
        <taxon>Pseudoalteromonas</taxon>
    </lineage>
</organism>
<dbReference type="EMBL" id="AHBZ03000023">
    <property type="protein sequence ID" value="KAF7767603.1"/>
    <property type="molecule type" value="Genomic_DNA"/>
</dbReference>
<accession>A0AAD4AG93</accession>
<proteinExistence type="predicted"/>
<evidence type="ECO:0008006" key="3">
    <source>
        <dbReference type="Google" id="ProtNLM"/>
    </source>
</evidence>
<protein>
    <recommendedName>
        <fullName evidence="3">H repeat-associated protein N-terminal domain-containing protein</fullName>
    </recommendedName>
</protein>
<evidence type="ECO:0000313" key="1">
    <source>
        <dbReference type="EMBL" id="KAF7767603.1"/>
    </source>
</evidence>
<reference evidence="1" key="2">
    <citation type="submission" date="2015-03" db="EMBL/GenBank/DDBJ databases">
        <title>Genome sequence of Pseudoalteromonas citrea.</title>
        <authorList>
            <person name="Xie B.-B."/>
            <person name="Rong J.-C."/>
            <person name="Qin Q.-L."/>
            <person name="Zhang Y.-Z."/>
        </authorList>
    </citation>
    <scope>NUCLEOTIDE SEQUENCE</scope>
    <source>
        <strain evidence="1">DSM 8771</strain>
    </source>
</reference>
<dbReference type="Proteomes" id="UP000016487">
    <property type="component" value="Unassembled WGS sequence"/>
</dbReference>
<evidence type="ECO:0000313" key="2">
    <source>
        <dbReference type="Proteomes" id="UP000016487"/>
    </source>
</evidence>
<comment type="caution">
    <text evidence="1">The sequence shown here is derived from an EMBL/GenBank/DDBJ whole genome shotgun (WGS) entry which is preliminary data.</text>
</comment>